<dbReference type="AlphaFoldDB" id="A0A0M3I8W7"/>
<dbReference type="Proteomes" id="UP000036681">
    <property type="component" value="Unplaced"/>
</dbReference>
<name>A0A0M3I8W7_ASCLU</name>
<dbReference type="WBParaSite" id="ALUE_0001383801-mRNA-1">
    <property type="protein sequence ID" value="ALUE_0001383801-mRNA-1"/>
    <property type="gene ID" value="ALUE_0001383801"/>
</dbReference>
<reference evidence="2" key="1">
    <citation type="submission" date="2017-02" db="UniProtKB">
        <authorList>
            <consortium name="WormBaseParasite"/>
        </authorList>
    </citation>
    <scope>IDENTIFICATION</scope>
</reference>
<keyword evidence="1" id="KW-1185">Reference proteome</keyword>
<dbReference type="PROSITE" id="PS51257">
    <property type="entry name" value="PROKAR_LIPOPROTEIN"/>
    <property type="match status" value="1"/>
</dbReference>
<accession>A0A0M3I8W7</accession>
<sequence length="83" mass="9147">MSPFKRASAMRTVCTTFVIVPLLLVAIFGCISSALPSSDADVVYRLRVSTGAEQIFRMLISPICWKNRGSMKRGLGPRPLRFG</sequence>
<evidence type="ECO:0000313" key="2">
    <source>
        <dbReference type="WBParaSite" id="ALUE_0001383801-mRNA-1"/>
    </source>
</evidence>
<organism evidence="1 2">
    <name type="scientific">Ascaris lumbricoides</name>
    <name type="common">Giant roundworm</name>
    <dbReference type="NCBI Taxonomy" id="6252"/>
    <lineage>
        <taxon>Eukaryota</taxon>
        <taxon>Metazoa</taxon>
        <taxon>Ecdysozoa</taxon>
        <taxon>Nematoda</taxon>
        <taxon>Chromadorea</taxon>
        <taxon>Rhabditida</taxon>
        <taxon>Spirurina</taxon>
        <taxon>Ascaridomorpha</taxon>
        <taxon>Ascaridoidea</taxon>
        <taxon>Ascarididae</taxon>
        <taxon>Ascaris</taxon>
    </lineage>
</organism>
<protein>
    <submittedName>
        <fullName evidence="2">Secreted protein</fullName>
    </submittedName>
</protein>
<proteinExistence type="predicted"/>
<evidence type="ECO:0000313" key="1">
    <source>
        <dbReference type="Proteomes" id="UP000036681"/>
    </source>
</evidence>